<reference evidence="2 3" key="1">
    <citation type="journal article" date="2019" name="Sci. Rep.">
        <title>Colletotrichum shisoi sp. nov., an anthracnose pathogen of Perilla frutescens in Japan: molecular phylogenetic, morphological and genomic evidence.</title>
        <authorList>
            <person name="Gan P."/>
            <person name="Tsushima A."/>
            <person name="Hiroyama R."/>
            <person name="Narusaka M."/>
            <person name="Takano Y."/>
            <person name="Narusaka Y."/>
            <person name="Kawaradani M."/>
            <person name="Damm U."/>
            <person name="Shirasu K."/>
        </authorList>
    </citation>
    <scope>NUCLEOTIDE SEQUENCE [LARGE SCALE GENOMIC DNA]</scope>
    <source>
        <strain evidence="2 3">PG-2018a</strain>
    </source>
</reference>
<keyword evidence="3" id="KW-1185">Reference proteome</keyword>
<feature type="region of interest" description="Disordered" evidence="1">
    <location>
        <begin position="1"/>
        <end position="37"/>
    </location>
</feature>
<evidence type="ECO:0000256" key="1">
    <source>
        <dbReference type="SAM" id="MobiDB-lite"/>
    </source>
</evidence>
<evidence type="ECO:0000313" key="2">
    <source>
        <dbReference type="EMBL" id="TQN65872.1"/>
    </source>
</evidence>
<protein>
    <submittedName>
        <fullName evidence="2">Uncharacterized protein</fullName>
    </submittedName>
</protein>
<proteinExistence type="predicted"/>
<feature type="region of interest" description="Disordered" evidence="1">
    <location>
        <begin position="171"/>
        <end position="214"/>
    </location>
</feature>
<dbReference type="AlphaFoldDB" id="A0A5Q4BG08"/>
<feature type="compositionally biased region" description="Low complexity" evidence="1">
    <location>
        <begin position="1"/>
        <end position="17"/>
    </location>
</feature>
<gene>
    <name evidence="2" type="ORF">CSHISOI_09541</name>
</gene>
<sequence>PTRLRPGLRAPAALGRLPAHRGRHRRPELQPDPLAAAPVAGALRGRRHGQPGRPGRRRPVAVVLHEAARGLWRRRGGERCWRSGTAHPVPVPRARDRLRLDGADHGAGGAGHPGRVHRQHAHAEDAAAEARLGRPVRLRRRPLPPLRGGLLPRLPGHVHALCLHPELRPPARRRELPGRQVPAGHHERRLHPRPRHPEPVRPAPRRHEPARRRRARHVRLGALPHGRPAHRRPGRRPRLLRLQQRQLLLAAARHLRQAHPGPRLHRHPPRHGLRRHVRRPAVRLPRRRRPGALRQLLQRLGLGRRVPCAGQRHGCRLQGHGQRLGLEKAYV</sequence>
<feature type="non-terminal residue" evidence="2">
    <location>
        <position position="331"/>
    </location>
</feature>
<feature type="region of interest" description="Disordered" evidence="1">
    <location>
        <begin position="104"/>
        <end position="140"/>
    </location>
</feature>
<dbReference type="EMBL" id="PUHP01001422">
    <property type="protein sequence ID" value="TQN65872.1"/>
    <property type="molecule type" value="Genomic_DNA"/>
</dbReference>
<evidence type="ECO:0000313" key="3">
    <source>
        <dbReference type="Proteomes" id="UP000326340"/>
    </source>
</evidence>
<accession>A0A5Q4BG08</accession>
<name>A0A5Q4BG08_9PEZI</name>
<feature type="non-terminal residue" evidence="2">
    <location>
        <position position="1"/>
    </location>
</feature>
<dbReference type="Proteomes" id="UP000326340">
    <property type="component" value="Unassembled WGS sequence"/>
</dbReference>
<organism evidence="2 3">
    <name type="scientific">Colletotrichum shisoi</name>
    <dbReference type="NCBI Taxonomy" id="2078593"/>
    <lineage>
        <taxon>Eukaryota</taxon>
        <taxon>Fungi</taxon>
        <taxon>Dikarya</taxon>
        <taxon>Ascomycota</taxon>
        <taxon>Pezizomycotina</taxon>
        <taxon>Sordariomycetes</taxon>
        <taxon>Hypocreomycetidae</taxon>
        <taxon>Glomerellales</taxon>
        <taxon>Glomerellaceae</taxon>
        <taxon>Colletotrichum</taxon>
        <taxon>Colletotrichum destructivum species complex</taxon>
    </lineage>
</organism>
<comment type="caution">
    <text evidence="2">The sequence shown here is derived from an EMBL/GenBank/DDBJ whole genome shotgun (WGS) entry which is preliminary data.</text>
</comment>